<dbReference type="EMBL" id="MCGN01000001">
    <property type="protein sequence ID" value="ORZ03006.1"/>
    <property type="molecule type" value="Genomic_DNA"/>
</dbReference>
<accession>A0A1X2HTW5</accession>
<feature type="compositionally biased region" description="Basic and acidic residues" evidence="4">
    <location>
        <begin position="1367"/>
        <end position="1381"/>
    </location>
</feature>
<evidence type="ECO:0000313" key="7">
    <source>
        <dbReference type="Proteomes" id="UP000242180"/>
    </source>
</evidence>
<dbReference type="InterPro" id="IPR032675">
    <property type="entry name" value="LRR_dom_sf"/>
</dbReference>
<feature type="compositionally biased region" description="Low complexity" evidence="4">
    <location>
        <begin position="1"/>
        <end position="27"/>
    </location>
</feature>
<dbReference type="Pfam" id="PF25353">
    <property type="entry name" value="PH_2nd_LRR"/>
    <property type="match status" value="1"/>
</dbReference>
<dbReference type="PANTHER" id="PTHR24113">
    <property type="entry name" value="RAN GTPASE-ACTIVATING PROTEIN 1"/>
    <property type="match status" value="1"/>
</dbReference>
<evidence type="ECO:0000259" key="5">
    <source>
        <dbReference type="PROSITE" id="PS50003"/>
    </source>
</evidence>
<name>A0A1X2HTW5_SYNRA</name>
<dbReference type="Proteomes" id="UP000242180">
    <property type="component" value="Unassembled WGS sequence"/>
</dbReference>
<dbReference type="GO" id="GO:0048471">
    <property type="term" value="C:perinuclear region of cytoplasm"/>
    <property type="evidence" value="ECO:0007669"/>
    <property type="project" value="TreeGrafter"/>
</dbReference>
<evidence type="ECO:0000256" key="3">
    <source>
        <dbReference type="ARBA" id="ARBA00022737"/>
    </source>
</evidence>
<dbReference type="GO" id="GO:0005829">
    <property type="term" value="C:cytosol"/>
    <property type="evidence" value="ECO:0007669"/>
    <property type="project" value="TreeGrafter"/>
</dbReference>
<dbReference type="GO" id="GO:0005634">
    <property type="term" value="C:nucleus"/>
    <property type="evidence" value="ECO:0007669"/>
    <property type="project" value="TreeGrafter"/>
</dbReference>
<comment type="caution">
    <text evidence="6">The sequence shown here is derived from an EMBL/GenBank/DDBJ whole genome shotgun (WGS) entry which is preliminary data.</text>
</comment>
<dbReference type="SMART" id="SM00233">
    <property type="entry name" value="PH"/>
    <property type="match status" value="1"/>
</dbReference>
<feature type="region of interest" description="Disordered" evidence="4">
    <location>
        <begin position="1366"/>
        <end position="1389"/>
    </location>
</feature>
<feature type="compositionally biased region" description="Low complexity" evidence="4">
    <location>
        <begin position="1169"/>
        <end position="1199"/>
    </location>
</feature>
<feature type="compositionally biased region" description="Pro residues" evidence="4">
    <location>
        <begin position="1262"/>
        <end position="1279"/>
    </location>
</feature>
<protein>
    <recommendedName>
        <fullName evidence="5">PH domain-containing protein</fullName>
    </recommendedName>
</protein>
<evidence type="ECO:0000256" key="2">
    <source>
        <dbReference type="ARBA" id="ARBA00022614"/>
    </source>
</evidence>
<dbReference type="GO" id="GO:0006913">
    <property type="term" value="P:nucleocytoplasmic transport"/>
    <property type="evidence" value="ECO:0007669"/>
    <property type="project" value="TreeGrafter"/>
</dbReference>
<reference evidence="6 7" key="1">
    <citation type="submission" date="2016-07" db="EMBL/GenBank/DDBJ databases">
        <title>Pervasive Adenine N6-methylation of Active Genes in Fungi.</title>
        <authorList>
            <consortium name="DOE Joint Genome Institute"/>
            <person name="Mondo S.J."/>
            <person name="Dannebaum R.O."/>
            <person name="Kuo R.C."/>
            <person name="Labutti K."/>
            <person name="Haridas S."/>
            <person name="Kuo A."/>
            <person name="Salamov A."/>
            <person name="Ahrendt S.R."/>
            <person name="Lipzen A."/>
            <person name="Sullivan W."/>
            <person name="Andreopoulos W.B."/>
            <person name="Clum A."/>
            <person name="Lindquist E."/>
            <person name="Daum C."/>
            <person name="Ramamoorthy G.K."/>
            <person name="Gryganskyi A."/>
            <person name="Culley D."/>
            <person name="Magnuson J.K."/>
            <person name="James T.Y."/>
            <person name="O'Malley M.A."/>
            <person name="Stajich J.E."/>
            <person name="Spatafora J.W."/>
            <person name="Visel A."/>
            <person name="Grigoriev I.V."/>
        </authorList>
    </citation>
    <scope>NUCLEOTIDE SEQUENCE [LARGE SCALE GENOMIC DNA]</scope>
    <source>
        <strain evidence="6 7">NRRL 2496</strain>
    </source>
</reference>
<keyword evidence="7" id="KW-1185">Reference proteome</keyword>
<keyword evidence="1" id="KW-0343">GTPase activation</keyword>
<gene>
    <name evidence="6" type="ORF">BCR43DRAFT_510122</name>
</gene>
<keyword evidence="3" id="KW-0677">Repeat</keyword>
<feature type="domain" description="PH" evidence="5">
    <location>
        <begin position="167"/>
        <end position="301"/>
    </location>
</feature>
<evidence type="ECO:0000256" key="4">
    <source>
        <dbReference type="SAM" id="MobiDB-lite"/>
    </source>
</evidence>
<dbReference type="OrthoDB" id="120976at2759"/>
<dbReference type="InterPro" id="IPR057334">
    <property type="entry name" value="PH_2nd_LRR"/>
</dbReference>
<dbReference type="PANTHER" id="PTHR24113:SF12">
    <property type="entry name" value="RAN GTPASE-ACTIVATING PROTEIN 1"/>
    <property type="match status" value="1"/>
</dbReference>
<evidence type="ECO:0000313" key="6">
    <source>
        <dbReference type="EMBL" id="ORZ03006.1"/>
    </source>
</evidence>
<dbReference type="STRING" id="13706.A0A1X2HTW5"/>
<feature type="compositionally biased region" description="Basic and acidic residues" evidence="4">
    <location>
        <begin position="29"/>
        <end position="51"/>
    </location>
</feature>
<dbReference type="InParanoid" id="A0A1X2HTW5"/>
<sequence>MSASPRQRPSSQSAQTPPLSPPISSSLRGAHEHSYQQHPYMPDDDHIDPRNDYAYYPRSNLLQKPDAILETEEEVYAYTSNIREYIDGVSIHSQESDRPWNPPDADVVSECSGISRPTMISPGQDDHLMSTSNAATMAVDQHDCFPPTTDMQQRAQIRMDANNGETRVIYAGDVSYMNKTDSGRLLLPKKSKRIFMILTNTCLLHFKTSAKARASGVALYQPKPEPTLYGSDRTLAHLVDIYGVHNVASGSGAATAASGQPHIIRIEHLHPQTKQPLAFTIALESAAEKYQWLKAIRDAVAVHLPAIMTTTSAERYAVAERIAKQNDRRNDDYIVHKVIYKEKRVKAASDAKSSNNDTVKEIYLVVLFALGKFSMYIMPLNGAYGMLDDTYLKTVERDRHGLLAIQHIDWDGKDDTIKILVRQPGKPSRQLALVSTFAESIVQHLRQAIRALVPIPLCTVSLPTKTLKTPITPLRLLQANGQDDDDGQKAQFEHVLQAYCAALNLNKARFEFDFTGSPNGKVFTLRGPNEINQTPHVYSKYELLAILKCLQACSFIDTVCLADHSLEELEQWTPMKDDAWALARRSNVPKLENDTVLAYELYALLVTSPRLTKLDLTGCYIGHGNFKRPTSALLAIGKALRQVTPNVARIDRLCLGKNRMFGIDLQALMTGLETQKHGLRQLDVHDCRLGQQQMEFLVSSLLLIRPERLQYLDLSSSHTPIAVSDGLLENLFQRCGKLQVVNLRGHAEAPLEALLSLRRPGESQLNRGSLATLASLATTTSRIVRLDLSGSKHLDINLLLLWMDNVSFNSVQVLHLDDCGLNGGHVRDLLVGITQSGNRDLHLSLAGNPLLKDVVHLPKLSSAFLKGDGPRSLSLARIEWEDSTLRELFECLRENQTIESLDLSDTSLVDDLSADTERMLSSVFERNTVLKVLNMGYTLPVKQPVRRQSANIGRLVIRALDGLRNNVSLEYLKLTGLLLGDAGAKALARLLLRNHTLLGLSIDGNEITIDGFRELATIISNESSIIDLPRPRSDLRHQIAVLQDVIMGSTQNENEMQWFIIHSTSSSESKRTKAQMQMQMQARQHAEISLRQIVSVVDILMEAVERNRKTYQEQEQRTMAMQLQAQTAAQELAVAQLRLQGAGNVLQGRPLPGATLSAVGASMGTPAVSVISHHSNSDNSSRSSRASRGSDISTSGSSDVLARQKHQRHQASLRARGNNLASYSSLERAAGNTDSVYSTASTDSMYAPLQKAARLHIMPMSSTPPPASPPPSTPPPPTPSFSAPPQRPLLESKIARTSSVSSIAVESSSLQYTLAQRSMSEGGSASRAQFGDIIDQRPSNSLRMPNHNRVPASDRAAALRQRLLSNNEERAYMTDDTDTKDLSPPSPVDHPGFIDDFGIIVTNQAPGIARQAPDSPYPSIDKVWRPNSIASTLTRGSSLDEDKICQDISNRTWTVDH</sequence>
<dbReference type="SMART" id="SM00368">
    <property type="entry name" value="LRR_RI"/>
    <property type="match status" value="2"/>
</dbReference>
<dbReference type="Gene3D" id="3.80.10.10">
    <property type="entry name" value="Ribonuclease Inhibitor"/>
    <property type="match status" value="1"/>
</dbReference>
<evidence type="ECO:0000256" key="1">
    <source>
        <dbReference type="ARBA" id="ARBA00022468"/>
    </source>
</evidence>
<feature type="region of interest" description="Disordered" evidence="4">
    <location>
        <begin position="1"/>
        <end position="52"/>
    </location>
</feature>
<feature type="region of interest" description="Disordered" evidence="4">
    <location>
        <begin position="1169"/>
        <end position="1219"/>
    </location>
</feature>
<keyword evidence="2" id="KW-0433">Leucine-rich repeat</keyword>
<proteinExistence type="predicted"/>
<dbReference type="InterPro" id="IPR027038">
    <property type="entry name" value="RanGap"/>
</dbReference>
<dbReference type="PROSITE" id="PS50003">
    <property type="entry name" value="PH_DOMAIN"/>
    <property type="match status" value="1"/>
</dbReference>
<feature type="region of interest" description="Disordered" evidence="4">
    <location>
        <begin position="1259"/>
        <end position="1286"/>
    </location>
</feature>
<dbReference type="SUPFAM" id="SSF52047">
    <property type="entry name" value="RNI-like"/>
    <property type="match status" value="2"/>
</dbReference>
<dbReference type="GO" id="GO:0031267">
    <property type="term" value="F:small GTPase binding"/>
    <property type="evidence" value="ECO:0007669"/>
    <property type="project" value="TreeGrafter"/>
</dbReference>
<organism evidence="6 7">
    <name type="scientific">Syncephalastrum racemosum</name>
    <name type="common">Filamentous fungus</name>
    <dbReference type="NCBI Taxonomy" id="13706"/>
    <lineage>
        <taxon>Eukaryota</taxon>
        <taxon>Fungi</taxon>
        <taxon>Fungi incertae sedis</taxon>
        <taxon>Mucoromycota</taxon>
        <taxon>Mucoromycotina</taxon>
        <taxon>Mucoromycetes</taxon>
        <taxon>Mucorales</taxon>
        <taxon>Syncephalastraceae</taxon>
        <taxon>Syncephalastrum</taxon>
    </lineage>
</organism>
<dbReference type="OMA" id="CEDAPCF"/>
<dbReference type="InterPro" id="IPR001849">
    <property type="entry name" value="PH_domain"/>
</dbReference>
<dbReference type="GO" id="GO:0005096">
    <property type="term" value="F:GTPase activator activity"/>
    <property type="evidence" value="ECO:0007669"/>
    <property type="project" value="UniProtKB-KW"/>
</dbReference>